<proteinExistence type="predicted"/>
<evidence type="ECO:0000313" key="1">
    <source>
        <dbReference type="EMBL" id="KKM45022.1"/>
    </source>
</evidence>
<reference evidence="1 3" key="1">
    <citation type="submission" date="2015-04" db="EMBL/GenBank/DDBJ databases">
        <title>Draft genome sequence of Rathayibacter toxicus strain FH-142 (AKA 70134 or CS 32), a Western Australian isolate.</title>
        <authorList>
            <consortium name="Consortium for Microbial Forensics and Genomics (microFORGE)"/>
            <person name="Knight B.M."/>
            <person name="Roberts D.P."/>
            <person name="Lin D."/>
            <person name="Hari K."/>
            <person name="Fletcher J."/>
            <person name="Melcher U."/>
            <person name="Blagden T."/>
            <person name="Luster D.G."/>
            <person name="Sechler A.J."/>
            <person name="Schneider W.L."/>
            <person name="Winegar R.A."/>
        </authorList>
    </citation>
    <scope>NUCLEOTIDE SEQUENCE [LARGE SCALE GENOMIC DNA]</scope>
    <source>
        <strain evidence="1 3">FH142</strain>
    </source>
</reference>
<comment type="caution">
    <text evidence="1">The sequence shown here is derived from an EMBL/GenBank/DDBJ whole genome shotgun (WGS) entry which is preliminary data.</text>
</comment>
<dbReference type="RefSeq" id="WP_027691807.1">
    <property type="nucleotide sequence ID" value="NZ_CP010848.1"/>
</dbReference>
<dbReference type="GeneID" id="93668174"/>
<dbReference type="EMBL" id="LBFI01000049">
    <property type="protein sequence ID" value="KKM45022.1"/>
    <property type="molecule type" value="Genomic_DNA"/>
</dbReference>
<organism evidence="1 3">
    <name type="scientific">Rathayibacter toxicus</name>
    <dbReference type="NCBI Taxonomy" id="145458"/>
    <lineage>
        <taxon>Bacteria</taxon>
        <taxon>Bacillati</taxon>
        <taxon>Actinomycetota</taxon>
        <taxon>Actinomycetes</taxon>
        <taxon>Micrococcales</taxon>
        <taxon>Microbacteriaceae</taxon>
        <taxon>Rathayibacter</taxon>
    </lineage>
</organism>
<sequence length="112" mass="12407">MRRITTEWDRTADDRLPFMVATLGASQRSIDAATDLRALTTAWGHVFHRPRLVLVELAKAQGASSAGLAKRYTPNHVEAIRELLAPEPDLARIVKAFRTVSPADLEDLFGRA</sequence>
<gene>
    <name evidence="2" type="ORF">C5C51_09060</name>
    <name evidence="1" type="ORF">VT73_07960</name>
</gene>
<dbReference type="Proteomes" id="UP000052979">
    <property type="component" value="Unassembled WGS sequence"/>
</dbReference>
<dbReference type="KEGG" id="rtc:APU90_07805"/>
<evidence type="ECO:0000313" key="3">
    <source>
        <dbReference type="Proteomes" id="UP000052979"/>
    </source>
</evidence>
<dbReference type="PATRIC" id="fig|145458.7.peg.2110"/>
<reference evidence="2 4" key="2">
    <citation type="submission" date="2018-02" db="EMBL/GenBank/DDBJ databases">
        <title>Bacteriophage NCPPB3778 and a type I-E CRISPR drive the evolution of the US Biological Select Agent, Rathayibacter toxicus.</title>
        <authorList>
            <person name="Davis E.W.II."/>
            <person name="Tabima J.F."/>
            <person name="Weisberg A.J."/>
            <person name="Lopes L.D."/>
            <person name="Wiseman M.S."/>
            <person name="Wiseman M.S."/>
            <person name="Pupko T."/>
            <person name="Belcher M.S."/>
            <person name="Sechler A.J."/>
            <person name="Tancos M.A."/>
            <person name="Schroeder B.K."/>
            <person name="Murray T.D."/>
            <person name="Luster D.G."/>
            <person name="Schneider W.L."/>
            <person name="Rogers E."/>
            <person name="Andreote F.D."/>
            <person name="Grunwald N.J."/>
            <person name="Putnam M.L."/>
            <person name="Chang J.H."/>
        </authorList>
    </citation>
    <scope>NUCLEOTIDE SEQUENCE [LARGE SCALE GENOMIC DNA]</scope>
    <source>
        <strain evidence="2 4">FH99</strain>
    </source>
</reference>
<accession>A0A0C5BFH7</accession>
<dbReference type="EMBL" id="PSWU01000013">
    <property type="protein sequence ID" value="PPI13850.1"/>
    <property type="molecule type" value="Genomic_DNA"/>
</dbReference>
<protein>
    <submittedName>
        <fullName evidence="1">Uncharacterized protein</fullName>
    </submittedName>
</protein>
<evidence type="ECO:0000313" key="2">
    <source>
        <dbReference type="EMBL" id="PPI13850.1"/>
    </source>
</evidence>
<dbReference type="KEGG" id="rtx:TI83_09270"/>
<dbReference type="Proteomes" id="UP000237966">
    <property type="component" value="Unassembled WGS sequence"/>
</dbReference>
<dbReference type="AlphaFoldDB" id="A0A0C5BFH7"/>
<evidence type="ECO:0000313" key="4">
    <source>
        <dbReference type="Proteomes" id="UP000237966"/>
    </source>
</evidence>
<keyword evidence="3" id="KW-1185">Reference proteome</keyword>
<name>A0A0C5BFH7_9MICO</name>